<dbReference type="InterPro" id="IPR029033">
    <property type="entry name" value="His_PPase_superfam"/>
</dbReference>
<feature type="transmembrane region" description="Helical" evidence="1">
    <location>
        <begin position="12"/>
        <end position="39"/>
    </location>
</feature>
<keyword evidence="1" id="KW-0812">Transmembrane</keyword>
<dbReference type="SMART" id="SM00855">
    <property type="entry name" value="PGAM"/>
    <property type="match status" value="1"/>
</dbReference>
<evidence type="ECO:0000313" key="3">
    <source>
        <dbReference type="Proteomes" id="UP000191820"/>
    </source>
</evidence>
<dbReference type="Pfam" id="PF00300">
    <property type="entry name" value="His_Phos_1"/>
    <property type="match status" value="1"/>
</dbReference>
<gene>
    <name evidence="2" type="ORF">SJ2017_2325</name>
</gene>
<keyword evidence="1" id="KW-0472">Membrane</keyword>
<dbReference type="EMBL" id="CP020472">
    <property type="protein sequence ID" value="ARD22615.1"/>
    <property type="molecule type" value="Genomic_DNA"/>
</dbReference>
<evidence type="ECO:0000313" key="2">
    <source>
        <dbReference type="EMBL" id="ARD22615.1"/>
    </source>
</evidence>
<dbReference type="InterPro" id="IPR013078">
    <property type="entry name" value="His_Pase_superF_clade-1"/>
</dbReference>
<reference evidence="2 3" key="1">
    <citation type="submission" date="2017-03" db="EMBL/GenBank/DDBJ databases">
        <title>Genome sequencing of Shewanella japonica KCTC 22435.</title>
        <authorList>
            <person name="Kim K.M."/>
        </authorList>
    </citation>
    <scope>NUCLEOTIDE SEQUENCE [LARGE SCALE GENOMIC DNA]</scope>
    <source>
        <strain evidence="2 3">KCTC 22435</strain>
    </source>
</reference>
<name>A0ABM6JK56_9GAMM</name>
<accession>A0ABM6JK56</accession>
<evidence type="ECO:0000256" key="1">
    <source>
        <dbReference type="SAM" id="Phobius"/>
    </source>
</evidence>
<dbReference type="Proteomes" id="UP000191820">
    <property type="component" value="Chromosome"/>
</dbReference>
<dbReference type="CDD" id="cd07067">
    <property type="entry name" value="HP_PGM_like"/>
    <property type="match status" value="1"/>
</dbReference>
<protein>
    <submittedName>
        <fullName evidence="2">Phosphoglycerate mutase</fullName>
    </submittedName>
</protein>
<keyword evidence="3" id="KW-1185">Reference proteome</keyword>
<proteinExistence type="predicted"/>
<keyword evidence="1" id="KW-1133">Transmembrane helix</keyword>
<organism evidence="2 3">
    <name type="scientific">Shewanella japonica</name>
    <dbReference type="NCBI Taxonomy" id="93973"/>
    <lineage>
        <taxon>Bacteria</taxon>
        <taxon>Pseudomonadati</taxon>
        <taxon>Pseudomonadota</taxon>
        <taxon>Gammaproteobacteria</taxon>
        <taxon>Alteromonadales</taxon>
        <taxon>Shewanellaceae</taxon>
        <taxon>Shewanella</taxon>
    </lineage>
</organism>
<dbReference type="SUPFAM" id="SSF53254">
    <property type="entry name" value="Phosphoglycerate mutase-like"/>
    <property type="match status" value="1"/>
</dbReference>
<dbReference type="Gene3D" id="3.40.50.1240">
    <property type="entry name" value="Phosphoglycerate mutase-like"/>
    <property type="match status" value="1"/>
</dbReference>
<sequence length="192" mass="21195">MDNNYKKELNRRYITGLLMTFGLLVILTLMVFSSGLIAAETTVNESKTKTLILVRHAEKLSGKDPQLSKAGQQRAHQLAHLLSSVSLSAIYSTNYKRTQLTAKPTADSQKLPITSYDPKELASFSQLLTSSHDNHILIVGHSNTTPALVDLLGGESGKDIDEATEYDRVYILTIESQDNTHSTSVSTLVLRY</sequence>
<dbReference type="RefSeq" id="WP_080915892.1">
    <property type="nucleotide sequence ID" value="NZ_CP020472.1"/>
</dbReference>